<dbReference type="EC" id="3.6.4.13" evidence="2"/>
<dbReference type="CDD" id="cd17917">
    <property type="entry name" value="DEXHc_RHA-like"/>
    <property type="match status" value="1"/>
</dbReference>
<dbReference type="GO" id="GO:0005681">
    <property type="term" value="C:spliceosomal complex"/>
    <property type="evidence" value="ECO:0007669"/>
    <property type="project" value="UniProtKB-ARBA"/>
</dbReference>
<keyword evidence="8" id="KW-0508">mRNA splicing</keyword>
<dbReference type="InterPro" id="IPR027417">
    <property type="entry name" value="P-loop_NTPase"/>
</dbReference>
<evidence type="ECO:0000256" key="8">
    <source>
        <dbReference type="ARBA" id="ARBA00023187"/>
    </source>
</evidence>
<evidence type="ECO:0000259" key="15">
    <source>
        <dbReference type="PROSITE" id="PS51194"/>
    </source>
</evidence>
<keyword evidence="3" id="KW-0507">mRNA processing</keyword>
<keyword evidence="17" id="KW-1185">Reference proteome</keyword>
<dbReference type="SMART" id="SM00847">
    <property type="entry name" value="HA2"/>
    <property type="match status" value="1"/>
</dbReference>
<dbReference type="PROSITE" id="PS00690">
    <property type="entry name" value="DEAH_ATP_HELICASE"/>
    <property type="match status" value="1"/>
</dbReference>
<protein>
    <recommendedName>
        <fullName evidence="12">Pre-mRNA-splicing factor ATP-dependent RNA helicase PRP16</fullName>
        <ecNumber evidence="2">3.6.4.13</ecNumber>
    </recommendedName>
</protein>
<reference evidence="16" key="2">
    <citation type="submission" date="2021-01" db="EMBL/GenBank/DDBJ databases">
        <authorList>
            <person name="Schikora-Tamarit M.A."/>
        </authorList>
    </citation>
    <scope>NUCLEOTIDE SEQUENCE</scope>
    <source>
        <strain evidence="16">CBS2887</strain>
    </source>
</reference>
<dbReference type="InterPro" id="IPR011545">
    <property type="entry name" value="DEAD/DEAH_box_helicase_dom"/>
</dbReference>
<evidence type="ECO:0000256" key="13">
    <source>
        <dbReference type="SAM" id="MobiDB-lite"/>
    </source>
</evidence>
<evidence type="ECO:0000256" key="1">
    <source>
        <dbReference type="ARBA" id="ARBA00004123"/>
    </source>
</evidence>
<dbReference type="FunFam" id="1.20.120.1080:FF:000018">
    <property type="entry name" value="Pre-mRNA-splicing factor ATP-dependent RNA helicase prp16"/>
    <property type="match status" value="1"/>
</dbReference>
<keyword evidence="5" id="KW-0378">Hydrolase</keyword>
<dbReference type="GO" id="GO:0034458">
    <property type="term" value="F:3'-5' RNA helicase activity"/>
    <property type="evidence" value="ECO:0007669"/>
    <property type="project" value="TreeGrafter"/>
</dbReference>
<feature type="region of interest" description="Disordered" evidence="13">
    <location>
        <begin position="1"/>
        <end position="81"/>
    </location>
</feature>
<accession>A0A9P8QE94</accession>
<dbReference type="InterPro" id="IPR002464">
    <property type="entry name" value="DNA/RNA_helicase_DEAH_CS"/>
</dbReference>
<dbReference type="SUPFAM" id="SSF52540">
    <property type="entry name" value="P-loop containing nucleoside triphosphate hydrolases"/>
    <property type="match status" value="1"/>
</dbReference>
<dbReference type="GO" id="GO:0005524">
    <property type="term" value="F:ATP binding"/>
    <property type="evidence" value="ECO:0007669"/>
    <property type="project" value="UniProtKB-KW"/>
</dbReference>
<keyword evidence="6" id="KW-0347">Helicase</keyword>
<evidence type="ECO:0000256" key="5">
    <source>
        <dbReference type="ARBA" id="ARBA00022801"/>
    </source>
</evidence>
<evidence type="ECO:0000256" key="4">
    <source>
        <dbReference type="ARBA" id="ARBA00022741"/>
    </source>
</evidence>
<dbReference type="Pfam" id="PF04408">
    <property type="entry name" value="WHD_HA2"/>
    <property type="match status" value="1"/>
</dbReference>
<comment type="similarity">
    <text evidence="10">Belongs to the DEAD box helicase family. DEAH subfamily. PRP16 sub-subfamily.</text>
</comment>
<feature type="region of interest" description="Disordered" evidence="13">
    <location>
        <begin position="103"/>
        <end position="181"/>
    </location>
</feature>
<dbReference type="GO" id="GO:0016787">
    <property type="term" value="F:hydrolase activity"/>
    <property type="evidence" value="ECO:0007669"/>
    <property type="project" value="UniProtKB-KW"/>
</dbReference>
<comment type="caution">
    <text evidence="16">The sequence shown here is derived from an EMBL/GenBank/DDBJ whole genome shotgun (WGS) entry which is preliminary data.</text>
</comment>
<keyword evidence="7" id="KW-0067">ATP-binding</keyword>
<sequence length="892" mass="100376">MFRKRKLPSNNQAVSTTNNHQPQSQSEQQQGTRTPTSSKNPTKPQDLWESNRLRSSGALIQRHQHDPDFEDDKNNDDNLSLTTHKLTPPFLKDLQDASTKVNLGKGNGVISPVRDPTSDLAQAAKKGSLVVRERRAVKERKDKDSDSLATQRTQSDTTENNHQDFEEEEVQDGTDEKKLTPQEQRLTLPAYQHRSSLLKIINENQVSIIIGQTGSGKTTQLPQIIYESLQESHSSNPTSIKMIGITQPRRVAATSIAKRVAEETSTTLGSLVGYAVRFEDETSKDTKIKYMTDGILLREMAQDPDLSKYSHIIMDEAHERSLNTDILLGLLRLLLSKGRPDLKLIITSATMDQGKFTRFFGDAPVYIIPGRTFPVTVKYADYCCDDYVESAVKEVMKVHLANDVEAGDILVFMTGQEDIETCCQLIQEKIDLLNRDVNDDEYRVKPLDILPIYSSLPPEQQALIFKPRRYGHRKCIIATNIAETSLTVDGITYVIDCGFAKLKVYNASIGLESLAITPISAANAKQRAGRAGRTAPGTCIKLYTESAEESEMYQATIPEIQRTNLSNTLLLLKSLGIDDILTFPFLDPPPRQSIITSLYELWSLGALDNFGGLTKLGRKMTSFPLTPPLSKLLLLSSQRGCSEEMVIIVSMLSLPSPYLRPTQRQKEADLAREKFQVPESDHLSLLNVYQTWLSKKRSVQWCRLNFLNHRTLIKAEEIKVQLEQIMNSARLSLNSIGSDWSVLRECIAASFYHQSATLSPSSRSTYLHNLTGLELKLHPTSSLYDMASMPKFIVYHELLLTTKQFVSGVTAVNGEWLVKYGQVYFDEKRKDTGVLNGNKERLEKEIERDSVLYEERKANEEIERKLKKQKTATRNIGIANVGGSTGRRRRGF</sequence>
<dbReference type="Pfam" id="PF00271">
    <property type="entry name" value="Helicase_C"/>
    <property type="match status" value="1"/>
</dbReference>
<dbReference type="InterPro" id="IPR048333">
    <property type="entry name" value="HA2_WH"/>
</dbReference>
<dbReference type="PROSITE" id="PS51194">
    <property type="entry name" value="HELICASE_CTER"/>
    <property type="match status" value="1"/>
</dbReference>
<dbReference type="OrthoDB" id="10253254at2759"/>
<evidence type="ECO:0000256" key="7">
    <source>
        <dbReference type="ARBA" id="ARBA00022840"/>
    </source>
</evidence>
<feature type="compositionally biased region" description="Polar residues" evidence="13">
    <location>
        <begin position="31"/>
        <end position="43"/>
    </location>
</feature>
<dbReference type="GO" id="GO:0000398">
    <property type="term" value="P:mRNA splicing, via spliceosome"/>
    <property type="evidence" value="ECO:0007669"/>
    <property type="project" value="UniProtKB-ARBA"/>
</dbReference>
<dbReference type="GO" id="GO:0022613">
    <property type="term" value="P:ribonucleoprotein complex biogenesis"/>
    <property type="evidence" value="ECO:0007669"/>
    <property type="project" value="UniProtKB-ARBA"/>
</dbReference>
<dbReference type="AlphaFoldDB" id="A0A9P8QE94"/>
<evidence type="ECO:0000256" key="6">
    <source>
        <dbReference type="ARBA" id="ARBA00022806"/>
    </source>
</evidence>
<feature type="compositionally biased region" description="Polar residues" evidence="13">
    <location>
        <begin position="147"/>
        <end position="158"/>
    </location>
</feature>
<evidence type="ECO:0000256" key="11">
    <source>
        <dbReference type="ARBA" id="ARBA00047984"/>
    </source>
</evidence>
<evidence type="ECO:0000256" key="2">
    <source>
        <dbReference type="ARBA" id="ARBA00012552"/>
    </source>
</evidence>
<reference evidence="16" key="1">
    <citation type="journal article" date="2021" name="Open Biol.">
        <title>Shared evolutionary footprints suggest mitochondrial oxidative damage underlies multiple complex I losses in fungi.</title>
        <authorList>
            <person name="Schikora-Tamarit M.A."/>
            <person name="Marcet-Houben M."/>
            <person name="Nosek J."/>
            <person name="Gabaldon T."/>
        </authorList>
    </citation>
    <scope>NUCLEOTIDE SEQUENCE</scope>
    <source>
        <strain evidence="16">CBS2887</strain>
    </source>
</reference>
<keyword evidence="4" id="KW-0547">Nucleotide-binding</keyword>
<dbReference type="PANTHER" id="PTHR18934">
    <property type="entry name" value="ATP-DEPENDENT RNA HELICASE"/>
    <property type="match status" value="1"/>
</dbReference>
<dbReference type="FunFam" id="3.40.50.300:FF:000007">
    <property type="entry name" value="Pre-mRNA-splicing factor ATP-dependent RNA helicase"/>
    <property type="match status" value="1"/>
</dbReference>
<dbReference type="Pfam" id="PF00270">
    <property type="entry name" value="DEAD"/>
    <property type="match status" value="1"/>
</dbReference>
<evidence type="ECO:0000256" key="12">
    <source>
        <dbReference type="ARBA" id="ARBA00070009"/>
    </source>
</evidence>
<evidence type="ECO:0000313" key="16">
    <source>
        <dbReference type="EMBL" id="KAH3687945.1"/>
    </source>
</evidence>
<comment type="subcellular location">
    <subcellularLocation>
        <location evidence="1">Nucleus</location>
    </subcellularLocation>
</comment>
<name>A0A9P8QE94_WICPI</name>
<dbReference type="Pfam" id="PF07717">
    <property type="entry name" value="OB_NTP_bind"/>
    <property type="match status" value="1"/>
</dbReference>
<feature type="domain" description="Helicase ATP-binding" evidence="14">
    <location>
        <begin position="198"/>
        <end position="369"/>
    </location>
</feature>
<feature type="compositionally biased region" description="Basic and acidic residues" evidence="13">
    <location>
        <begin position="131"/>
        <end position="146"/>
    </location>
</feature>
<dbReference type="FunFam" id="3.40.50.300:FF:000615">
    <property type="entry name" value="pre-mRNA-splicing factor ATP-dependent RNA helicase DEAH7"/>
    <property type="match status" value="1"/>
</dbReference>
<comment type="catalytic activity">
    <reaction evidence="11">
        <text>ATP + H2O = ADP + phosphate + H(+)</text>
        <dbReference type="Rhea" id="RHEA:13065"/>
        <dbReference type="ChEBI" id="CHEBI:15377"/>
        <dbReference type="ChEBI" id="CHEBI:15378"/>
        <dbReference type="ChEBI" id="CHEBI:30616"/>
        <dbReference type="ChEBI" id="CHEBI:43474"/>
        <dbReference type="ChEBI" id="CHEBI:456216"/>
        <dbReference type="EC" id="3.6.4.13"/>
    </reaction>
</comment>
<evidence type="ECO:0000313" key="17">
    <source>
        <dbReference type="Proteomes" id="UP000774326"/>
    </source>
</evidence>
<keyword evidence="9" id="KW-0539">Nucleus</keyword>
<dbReference type="InterPro" id="IPR007502">
    <property type="entry name" value="Helicase-assoc_dom"/>
</dbReference>
<dbReference type="GO" id="GO:0071826">
    <property type="term" value="P:protein-RNA complex organization"/>
    <property type="evidence" value="ECO:0007669"/>
    <property type="project" value="UniProtKB-ARBA"/>
</dbReference>
<dbReference type="SMART" id="SM00487">
    <property type="entry name" value="DEXDc"/>
    <property type="match status" value="1"/>
</dbReference>
<dbReference type="GO" id="GO:0003723">
    <property type="term" value="F:RNA binding"/>
    <property type="evidence" value="ECO:0007669"/>
    <property type="project" value="TreeGrafter"/>
</dbReference>
<dbReference type="Gene3D" id="1.20.120.1080">
    <property type="match status" value="1"/>
</dbReference>
<evidence type="ECO:0000256" key="3">
    <source>
        <dbReference type="ARBA" id="ARBA00022664"/>
    </source>
</evidence>
<evidence type="ECO:0000259" key="14">
    <source>
        <dbReference type="PROSITE" id="PS51192"/>
    </source>
</evidence>
<dbReference type="Proteomes" id="UP000774326">
    <property type="component" value="Unassembled WGS sequence"/>
</dbReference>
<evidence type="ECO:0000256" key="10">
    <source>
        <dbReference type="ARBA" id="ARBA00038040"/>
    </source>
</evidence>
<dbReference type="InterPro" id="IPR001650">
    <property type="entry name" value="Helicase_C-like"/>
</dbReference>
<feature type="compositionally biased region" description="Low complexity" evidence="13">
    <location>
        <begin position="21"/>
        <end position="30"/>
    </location>
</feature>
<dbReference type="Gene3D" id="3.40.50.300">
    <property type="entry name" value="P-loop containing nucleotide triphosphate hydrolases"/>
    <property type="match status" value="2"/>
</dbReference>
<feature type="domain" description="Helicase C-terminal" evidence="15">
    <location>
        <begin position="396"/>
        <end position="576"/>
    </location>
</feature>
<dbReference type="Pfam" id="PF21010">
    <property type="entry name" value="HA2_C"/>
    <property type="match status" value="1"/>
</dbReference>
<dbReference type="InterPro" id="IPR014001">
    <property type="entry name" value="Helicase_ATP-bd"/>
</dbReference>
<dbReference type="CDD" id="cd18791">
    <property type="entry name" value="SF2_C_RHA"/>
    <property type="match status" value="1"/>
</dbReference>
<feature type="compositionally biased region" description="Polar residues" evidence="13">
    <location>
        <begin position="8"/>
        <end position="20"/>
    </location>
</feature>
<dbReference type="EMBL" id="JAEUBG010000592">
    <property type="protein sequence ID" value="KAH3687945.1"/>
    <property type="molecule type" value="Genomic_DNA"/>
</dbReference>
<gene>
    <name evidence="16" type="ORF">WICPIJ_001060</name>
</gene>
<dbReference type="PANTHER" id="PTHR18934:SF91">
    <property type="entry name" value="PRE-MRNA-SPLICING FACTOR ATP-DEPENDENT RNA HELICASE PRP16"/>
    <property type="match status" value="1"/>
</dbReference>
<organism evidence="16 17">
    <name type="scientific">Wickerhamomyces pijperi</name>
    <name type="common">Yeast</name>
    <name type="synonym">Pichia pijperi</name>
    <dbReference type="NCBI Taxonomy" id="599730"/>
    <lineage>
        <taxon>Eukaryota</taxon>
        <taxon>Fungi</taxon>
        <taxon>Dikarya</taxon>
        <taxon>Ascomycota</taxon>
        <taxon>Saccharomycotina</taxon>
        <taxon>Saccharomycetes</taxon>
        <taxon>Phaffomycetales</taxon>
        <taxon>Wickerhamomycetaceae</taxon>
        <taxon>Wickerhamomyces</taxon>
    </lineage>
</organism>
<dbReference type="SMART" id="SM00490">
    <property type="entry name" value="HELICc"/>
    <property type="match status" value="1"/>
</dbReference>
<proteinExistence type="inferred from homology"/>
<dbReference type="PROSITE" id="PS51192">
    <property type="entry name" value="HELICASE_ATP_BIND_1"/>
    <property type="match status" value="1"/>
</dbReference>
<dbReference type="InterPro" id="IPR011709">
    <property type="entry name" value="DEAD-box_helicase_OB_fold"/>
</dbReference>
<evidence type="ECO:0000256" key="9">
    <source>
        <dbReference type="ARBA" id="ARBA00023242"/>
    </source>
</evidence>